<dbReference type="InterPro" id="IPR055357">
    <property type="entry name" value="LRR_At1g61320_AtMIF1"/>
</dbReference>
<feature type="domain" description="F-box" evidence="2">
    <location>
        <begin position="611"/>
        <end position="651"/>
    </location>
</feature>
<dbReference type="Pfam" id="PF23622">
    <property type="entry name" value="LRR_At1g61320_AtMIF1"/>
    <property type="match status" value="2"/>
</dbReference>
<dbReference type="SUPFAM" id="SSF81383">
    <property type="entry name" value="F-box domain"/>
    <property type="match status" value="2"/>
</dbReference>
<dbReference type="PANTHER" id="PTHR34145">
    <property type="entry name" value="OS02G0105600 PROTEIN"/>
    <property type="match status" value="1"/>
</dbReference>
<protein>
    <recommendedName>
        <fullName evidence="2">F-box domain-containing protein</fullName>
    </recommendedName>
</protein>
<name>A0A0E0A217_9ORYZ</name>
<dbReference type="InterPro" id="IPR053772">
    <property type="entry name" value="At1g61320/At1g61330-like"/>
</dbReference>
<evidence type="ECO:0000259" key="2">
    <source>
        <dbReference type="SMART" id="SM00256"/>
    </source>
</evidence>
<dbReference type="InterPro" id="IPR001810">
    <property type="entry name" value="F-box_dom"/>
</dbReference>
<evidence type="ECO:0000256" key="1">
    <source>
        <dbReference type="SAM" id="MobiDB-lite"/>
    </source>
</evidence>
<dbReference type="InterPro" id="IPR032675">
    <property type="entry name" value="LRR_dom_sf"/>
</dbReference>
<feature type="domain" description="F-box" evidence="2">
    <location>
        <begin position="52"/>
        <end position="92"/>
    </location>
</feature>
<organism evidence="3">
    <name type="scientific">Oryza glumipatula</name>
    <dbReference type="NCBI Taxonomy" id="40148"/>
    <lineage>
        <taxon>Eukaryota</taxon>
        <taxon>Viridiplantae</taxon>
        <taxon>Streptophyta</taxon>
        <taxon>Embryophyta</taxon>
        <taxon>Tracheophyta</taxon>
        <taxon>Spermatophyta</taxon>
        <taxon>Magnoliopsida</taxon>
        <taxon>Liliopsida</taxon>
        <taxon>Poales</taxon>
        <taxon>Poaceae</taxon>
        <taxon>BOP clade</taxon>
        <taxon>Oryzoideae</taxon>
        <taxon>Oryzeae</taxon>
        <taxon>Oryzinae</taxon>
        <taxon>Oryza</taxon>
    </lineage>
</organism>
<sequence length="1028" mass="115933">MGSVERITSMPRRQVQARDGSVASLAKRTGSPCQQEDDYEGAKTMTNPWTFLPEDIWYHIHSLLPLKDAARTACVSRTFLRSWRYRPNLVFSDAKLGLSGLSESDEVTKELNEKVDLIMKNHSGIGLRTFGLEYYNLVDASYLDRWLQIAVTPAIEELILMFFPEIKAKYYDFPFSLLFDRGGNSIKHLRLSYCAFRPTTSLNFLQRLHLFEVRITGYELGCLLSNSFALEQLKLTHCKELNYLKIPCVLQRLSKLTVFGCTTLQVIEIKAPNLSTFDYDGNLAGLSDGGLLPVKNLHLSSFYQHHTIQYTCAKLPSVAPTIETLTIFSESERFNTQISPFRFLHLKCLTISLSIYRGGFSPSNDYLSLAYFLDASPVLEIFTLTVSQTRMKHHVICEDSSYLRQMPGHRHVNLKNVKIIGFCSAKSMVELTCHIIENATSLECLTLDTICDDYENPDRLSVHEIGECSPICRQMIMEAKNALLAIERYIVGKVPSTVRLDVLKPCSWCHAIEPLTPEQDRERARRIGVIWSPRARAPPCWFRNRRGAERAAGKKRGGEAAAAAHVDAAGADAATAADESVASLAKRNGSPCQQGDDYQGVKTMRNPWAFLPEDIWYHIHSLLPLQDAARTACVSQIFLRSWRCRPNLIFSAKTLGLNDNWLERNKVIGELNGKVDHIMKTTPRTRQTTTTSHSHFLFNRGGSSIKHLHLSYCVFHPTGGLNCLRSLFLYEVRITGHELGCLFSNSFALEQLELTDCKELSYLKIPCLLQRLSKLAMYGWEASQVMEIKAPNLLTFHYEGNLARLSDGGLPYVKNLTIASIRWHNAIYYACANLPSIVPTIETLTVFSVSEIINTPIAPLRFLHLKHLTVFLHTVPRVVSPTYDYLSLAYFLDASPALETFTLKVSQTRMEHDVISEDSSHLRQMPGHHHDTIKNVKIMVELTCHILENATSLEGLTLDTIFDGNNNPADRLSVHEVGRCGRIHSPMVMEAKNALLAIERYIVGKVPSTVKLDVLKPCSWCHTNSSVE</sequence>
<dbReference type="Proteomes" id="UP000026961">
    <property type="component" value="Chromosome 5"/>
</dbReference>
<dbReference type="HOGENOM" id="CLU_010721_4_2_1"/>
<dbReference type="SUPFAM" id="SSF52047">
    <property type="entry name" value="RNI-like"/>
    <property type="match status" value="1"/>
</dbReference>
<dbReference type="Pfam" id="PF00646">
    <property type="entry name" value="F-box"/>
    <property type="match status" value="1"/>
</dbReference>
<evidence type="ECO:0000313" key="3">
    <source>
        <dbReference type="EnsemblPlants" id="OGLUM05G25300.2"/>
    </source>
</evidence>
<reference evidence="3" key="2">
    <citation type="submission" date="2018-05" db="EMBL/GenBank/DDBJ databases">
        <title>OgluRS3 (Oryza glumaepatula Reference Sequence Version 3).</title>
        <authorList>
            <person name="Zhang J."/>
            <person name="Kudrna D."/>
            <person name="Lee S."/>
            <person name="Talag J."/>
            <person name="Welchert J."/>
            <person name="Wing R.A."/>
        </authorList>
    </citation>
    <scope>NUCLEOTIDE SEQUENCE [LARGE SCALE GENOMIC DNA]</scope>
</reference>
<dbReference type="SMART" id="SM00256">
    <property type="entry name" value="FBOX"/>
    <property type="match status" value="2"/>
</dbReference>
<feature type="region of interest" description="Disordered" evidence="1">
    <location>
        <begin position="1"/>
        <end position="40"/>
    </location>
</feature>
<accession>A0A0E0A217</accession>
<evidence type="ECO:0000313" key="4">
    <source>
        <dbReference type="Proteomes" id="UP000026961"/>
    </source>
</evidence>
<dbReference type="Gene3D" id="3.80.10.10">
    <property type="entry name" value="Ribonuclease Inhibitor"/>
    <property type="match status" value="2"/>
</dbReference>
<dbReference type="STRING" id="40148.A0A0E0A217"/>
<dbReference type="InterPro" id="IPR036047">
    <property type="entry name" value="F-box-like_dom_sf"/>
</dbReference>
<dbReference type="AlphaFoldDB" id="A0A0E0A217"/>
<reference evidence="3" key="1">
    <citation type="submission" date="2015-04" db="UniProtKB">
        <authorList>
            <consortium name="EnsemblPlants"/>
        </authorList>
    </citation>
    <scope>IDENTIFICATION</scope>
</reference>
<proteinExistence type="predicted"/>
<dbReference type="Gramene" id="OGLUM05G25300.2">
    <property type="protein sequence ID" value="OGLUM05G25300.2"/>
    <property type="gene ID" value="OGLUM05G25300"/>
</dbReference>
<keyword evidence="4" id="KW-1185">Reference proteome</keyword>
<dbReference type="EnsemblPlants" id="OGLUM05G25300.2">
    <property type="protein sequence ID" value="OGLUM05G25300.2"/>
    <property type="gene ID" value="OGLUM05G25300"/>
</dbReference>
<dbReference type="SUPFAM" id="SSF52058">
    <property type="entry name" value="L domain-like"/>
    <property type="match status" value="1"/>
</dbReference>
<dbReference type="PANTHER" id="PTHR34145:SF41">
    <property type="entry name" value="OS02G0729251 PROTEIN"/>
    <property type="match status" value="1"/>
</dbReference>
<dbReference type="eggNOG" id="ENOG502RYMX">
    <property type="taxonomic scope" value="Eukaryota"/>
</dbReference>